<dbReference type="VEuPathDB" id="TriTrypDB:ADEAN_000119900"/>
<proteinExistence type="predicted"/>
<organism evidence="2 3">
    <name type="scientific">Angomonas deanei</name>
    <dbReference type="NCBI Taxonomy" id="59799"/>
    <lineage>
        <taxon>Eukaryota</taxon>
        <taxon>Discoba</taxon>
        <taxon>Euglenozoa</taxon>
        <taxon>Kinetoplastea</taxon>
        <taxon>Metakinetoplastina</taxon>
        <taxon>Trypanosomatida</taxon>
        <taxon>Trypanosomatidae</taxon>
        <taxon>Strigomonadinae</taxon>
        <taxon>Angomonas</taxon>
    </lineage>
</organism>
<feature type="transmembrane region" description="Helical" evidence="1">
    <location>
        <begin position="251"/>
        <end position="272"/>
    </location>
</feature>
<sequence length="277" mass="31115">MTDYGTRHEPSETVVTTVLADEEQPLSFLQKVHQYMDNELDPKHADALLLLSYVATGLVDSCAVRTWGSFVSMQTGNTVYIGLGLAALDQPDQESNRRWIKSLSSLVCFGFGTFCFSRYHAKFHERRRWVLTLSFLVQLVCVLIAYGVVRGGAYYAQEMEKRPPLHWQVIVPIALVSFQSSAQALVSRALGFRSLTSVVLTSIYIDIFSDPDLFTLAWRGHAERNRRLFAPLLLLCGAFLGGQWAESDTGMAGALLSVVFLKAFITFMFIVWPKEKN</sequence>
<dbReference type="Pfam" id="PF06912">
    <property type="entry name" value="DUF1275"/>
    <property type="match status" value="1"/>
</dbReference>
<dbReference type="InterPro" id="IPR010699">
    <property type="entry name" value="DUF1275"/>
</dbReference>
<dbReference type="Proteomes" id="UP000515908">
    <property type="component" value="Chromosome 02"/>
</dbReference>
<keyword evidence="1" id="KW-0812">Transmembrane</keyword>
<keyword evidence="1" id="KW-0472">Membrane</keyword>
<feature type="transmembrane region" description="Helical" evidence="1">
    <location>
        <begin position="129"/>
        <end position="149"/>
    </location>
</feature>
<evidence type="ECO:0000313" key="3">
    <source>
        <dbReference type="Proteomes" id="UP000515908"/>
    </source>
</evidence>
<protein>
    <recommendedName>
        <fullName evidence="4">DUF1275 domain protein</fullName>
    </recommendedName>
</protein>
<accession>A0A7G2C284</accession>
<feature type="transmembrane region" description="Helical" evidence="1">
    <location>
        <begin position="169"/>
        <end position="186"/>
    </location>
</feature>
<dbReference type="PANTHER" id="PTHR37488:SF1">
    <property type="entry name" value="DUF1275 DOMAIN PROTEIN"/>
    <property type="match status" value="1"/>
</dbReference>
<evidence type="ECO:0008006" key="4">
    <source>
        <dbReference type="Google" id="ProtNLM"/>
    </source>
</evidence>
<keyword evidence="1" id="KW-1133">Transmembrane helix</keyword>
<dbReference type="AlphaFoldDB" id="A0A7G2C284"/>
<evidence type="ECO:0000313" key="2">
    <source>
        <dbReference type="EMBL" id="CAD2213756.1"/>
    </source>
</evidence>
<keyword evidence="3" id="KW-1185">Reference proteome</keyword>
<dbReference type="PANTHER" id="PTHR37488">
    <property type="entry name" value="DUF1275 DOMAIN-CONTAINING PROTEIN"/>
    <property type="match status" value="1"/>
</dbReference>
<gene>
    <name evidence="2" type="ORF">ADEAN_000119900</name>
</gene>
<name>A0A7G2C284_9TRYP</name>
<feature type="transmembrane region" description="Helical" evidence="1">
    <location>
        <begin position="228"/>
        <end position="245"/>
    </location>
</feature>
<dbReference type="EMBL" id="LR877146">
    <property type="protein sequence ID" value="CAD2213756.1"/>
    <property type="molecule type" value="Genomic_DNA"/>
</dbReference>
<evidence type="ECO:0000256" key="1">
    <source>
        <dbReference type="SAM" id="Phobius"/>
    </source>
</evidence>
<reference evidence="2 3" key="1">
    <citation type="submission" date="2020-08" db="EMBL/GenBank/DDBJ databases">
        <authorList>
            <person name="Newling K."/>
            <person name="Davey J."/>
            <person name="Forrester S."/>
        </authorList>
    </citation>
    <scope>NUCLEOTIDE SEQUENCE [LARGE SCALE GENOMIC DNA]</scope>
    <source>
        <strain evidence="3">Crithidia deanei Carvalho (ATCC PRA-265)</strain>
    </source>
</reference>